<evidence type="ECO:0000313" key="8">
    <source>
        <dbReference type="Proteomes" id="UP000596427"/>
    </source>
</evidence>
<dbReference type="Gene3D" id="3.40.190.10">
    <property type="entry name" value="Periplasmic binding protein-like II"/>
    <property type="match status" value="2"/>
</dbReference>
<dbReference type="AlphaFoldDB" id="A0A974PMV3"/>
<dbReference type="SUPFAM" id="SSF46785">
    <property type="entry name" value="Winged helix' DNA-binding domain"/>
    <property type="match status" value="1"/>
</dbReference>
<keyword evidence="8" id="KW-1185">Reference proteome</keyword>
<dbReference type="InterPro" id="IPR000847">
    <property type="entry name" value="LysR_HTH_N"/>
</dbReference>
<proteinExistence type="inferred from homology"/>
<comment type="similarity">
    <text evidence="1">Belongs to the LysR transcriptional regulatory family.</text>
</comment>
<keyword evidence="3" id="KW-0805">Transcription regulation</keyword>
<dbReference type="SUPFAM" id="SSF53850">
    <property type="entry name" value="Periplasmic binding protein-like II"/>
    <property type="match status" value="1"/>
</dbReference>
<sequence length="316" mass="35222">MAAIDLNLVRVFDALMVHRSVSAAAAALNLTQPAVSNALRRLRALTDDDLFVRTRRGMEPTAFALAAGGALSEGLRLIRQGLERAAPFEPATTRRQFRILMTDAGEMVFLPRLMPQLRAKAPMLDIRVLQLPIARYLEALETDQADLAVGNLRPKAGTFVLRRLFEEHHVIVCRRGHPLELSAGQDGVARLDQILESHHVIVRPPNSVDVPLDNLIQAHRWRIRVALEVPHFLVLAGILNQTDMVAVVPSLVAAELVRRSDLVILQVPFICPGISIRLGWHIRQQKDAGNRWLRQQIIELMSARTRAGEASRMPQA</sequence>
<dbReference type="CDD" id="cd08459">
    <property type="entry name" value="PBP2_DntR_NahR_LinR_like"/>
    <property type="match status" value="1"/>
</dbReference>
<evidence type="ECO:0000313" key="7">
    <source>
        <dbReference type="EMBL" id="QRG06231.1"/>
    </source>
</evidence>
<evidence type="ECO:0000259" key="6">
    <source>
        <dbReference type="PROSITE" id="PS50931"/>
    </source>
</evidence>
<evidence type="ECO:0000256" key="4">
    <source>
        <dbReference type="ARBA" id="ARBA00023125"/>
    </source>
</evidence>
<dbReference type="Proteomes" id="UP000596427">
    <property type="component" value="Chromosome"/>
</dbReference>
<dbReference type="RefSeq" id="WP_203193139.1">
    <property type="nucleotide sequence ID" value="NZ_CP063362.1"/>
</dbReference>
<dbReference type="Pfam" id="PF03466">
    <property type="entry name" value="LysR_substrate"/>
    <property type="match status" value="1"/>
</dbReference>
<evidence type="ECO:0000256" key="3">
    <source>
        <dbReference type="ARBA" id="ARBA00023015"/>
    </source>
</evidence>
<dbReference type="Gene3D" id="1.10.10.10">
    <property type="entry name" value="Winged helix-like DNA-binding domain superfamily/Winged helix DNA-binding domain"/>
    <property type="match status" value="1"/>
</dbReference>
<keyword evidence="2" id="KW-0536">Nodulation</keyword>
<evidence type="ECO:0000256" key="5">
    <source>
        <dbReference type="ARBA" id="ARBA00023163"/>
    </source>
</evidence>
<dbReference type="InterPro" id="IPR005119">
    <property type="entry name" value="LysR_subst-bd"/>
</dbReference>
<dbReference type="GO" id="GO:0003700">
    <property type="term" value="F:DNA-binding transcription factor activity"/>
    <property type="evidence" value="ECO:0007669"/>
    <property type="project" value="InterPro"/>
</dbReference>
<keyword evidence="5" id="KW-0804">Transcription</keyword>
<dbReference type="InterPro" id="IPR036388">
    <property type="entry name" value="WH-like_DNA-bd_sf"/>
</dbReference>
<protein>
    <submittedName>
        <fullName evidence="7">LysR family transcriptional regulator</fullName>
    </submittedName>
</protein>
<dbReference type="PANTHER" id="PTHR30118">
    <property type="entry name" value="HTH-TYPE TRANSCRIPTIONAL REGULATOR LEUO-RELATED"/>
    <property type="match status" value="1"/>
</dbReference>
<dbReference type="PANTHER" id="PTHR30118:SF15">
    <property type="entry name" value="TRANSCRIPTIONAL REGULATORY PROTEIN"/>
    <property type="match status" value="1"/>
</dbReference>
<dbReference type="GO" id="GO:0003677">
    <property type="term" value="F:DNA binding"/>
    <property type="evidence" value="ECO:0007669"/>
    <property type="project" value="UniProtKB-KW"/>
</dbReference>
<dbReference type="Pfam" id="PF00126">
    <property type="entry name" value="HTH_1"/>
    <property type="match status" value="1"/>
</dbReference>
<reference evidence="7 8" key="1">
    <citation type="submission" date="2020-10" db="EMBL/GenBank/DDBJ databases">
        <title>Degradation of 1,4-Dioxane by Xanthobacter sp. YN2, via a Novel Group-2 Soluble Di-Iron Monooxygenase.</title>
        <authorList>
            <person name="Ma F."/>
            <person name="Wang Y."/>
            <person name="Yang J."/>
            <person name="Guo H."/>
            <person name="Su D."/>
            <person name="Yu L."/>
        </authorList>
    </citation>
    <scope>NUCLEOTIDE SEQUENCE [LARGE SCALE GENOMIC DNA]</scope>
    <source>
        <strain evidence="7 8">YN2</strain>
    </source>
</reference>
<dbReference type="InterPro" id="IPR036390">
    <property type="entry name" value="WH_DNA-bd_sf"/>
</dbReference>
<feature type="domain" description="HTH lysR-type" evidence="6">
    <location>
        <begin position="4"/>
        <end position="61"/>
    </location>
</feature>
<dbReference type="EMBL" id="CP063362">
    <property type="protein sequence ID" value="QRG06231.1"/>
    <property type="molecule type" value="Genomic_DNA"/>
</dbReference>
<dbReference type="KEGG" id="xdi:EZH22_25200"/>
<dbReference type="PROSITE" id="PS50931">
    <property type="entry name" value="HTH_LYSR"/>
    <property type="match status" value="1"/>
</dbReference>
<name>A0A974PMV3_9HYPH</name>
<evidence type="ECO:0000256" key="1">
    <source>
        <dbReference type="ARBA" id="ARBA00009437"/>
    </source>
</evidence>
<keyword evidence="4" id="KW-0238">DNA-binding</keyword>
<gene>
    <name evidence="7" type="ORF">EZH22_25200</name>
</gene>
<organism evidence="7 8">
    <name type="scientific">Xanthobacter dioxanivorans</name>
    <dbReference type="NCBI Taxonomy" id="2528964"/>
    <lineage>
        <taxon>Bacteria</taxon>
        <taxon>Pseudomonadati</taxon>
        <taxon>Pseudomonadota</taxon>
        <taxon>Alphaproteobacteria</taxon>
        <taxon>Hyphomicrobiales</taxon>
        <taxon>Xanthobacteraceae</taxon>
        <taxon>Xanthobacter</taxon>
    </lineage>
</organism>
<dbReference type="PRINTS" id="PR00039">
    <property type="entry name" value="HTHLYSR"/>
</dbReference>
<evidence type="ECO:0000256" key="2">
    <source>
        <dbReference type="ARBA" id="ARBA00022458"/>
    </source>
</evidence>
<accession>A0A974PMV3</accession>
<dbReference type="InterPro" id="IPR050389">
    <property type="entry name" value="LysR-type_TF"/>
</dbReference>